<accession>A0A1D8TWL5</accession>
<evidence type="ECO:0000313" key="2">
    <source>
        <dbReference type="Proteomes" id="UP000177870"/>
    </source>
</evidence>
<dbReference type="STRING" id="1458985.BJP34_23705"/>
<dbReference type="EMBL" id="CP017599">
    <property type="protein sequence ID" value="AOX02037.1"/>
    <property type="molecule type" value="Genomic_DNA"/>
</dbReference>
<protein>
    <submittedName>
        <fullName evidence="1">Uncharacterized protein</fullName>
    </submittedName>
</protein>
<dbReference type="AlphaFoldDB" id="A0A1D8TWL5"/>
<gene>
    <name evidence="1" type="ORF">BJP34_23705</name>
</gene>
<organism evidence="1 2">
    <name type="scientific">Moorena producens PAL-8-15-08-1</name>
    <dbReference type="NCBI Taxonomy" id="1458985"/>
    <lineage>
        <taxon>Bacteria</taxon>
        <taxon>Bacillati</taxon>
        <taxon>Cyanobacteriota</taxon>
        <taxon>Cyanophyceae</taxon>
        <taxon>Coleofasciculales</taxon>
        <taxon>Coleofasciculaceae</taxon>
        <taxon>Moorena</taxon>
    </lineage>
</organism>
<reference evidence="2" key="1">
    <citation type="submission" date="2016-10" db="EMBL/GenBank/DDBJ databases">
        <title>Comparative genomics uncovers the prolific and rare metabolic potential of the cyanobacterial genus Moorea.</title>
        <authorList>
            <person name="Leao T."/>
            <person name="Castelao G."/>
            <person name="Korobeynikov A."/>
            <person name="Monroe E.A."/>
            <person name="Podell S."/>
            <person name="Glukhov E."/>
            <person name="Allen E."/>
            <person name="Gerwick W.H."/>
            <person name="Gerwick L."/>
        </authorList>
    </citation>
    <scope>NUCLEOTIDE SEQUENCE [LARGE SCALE GENOMIC DNA]</scope>
    <source>
        <strain evidence="2">PAL-8-15-08-1</strain>
    </source>
</reference>
<evidence type="ECO:0000313" key="1">
    <source>
        <dbReference type="EMBL" id="AOX02037.1"/>
    </source>
</evidence>
<name>A0A1D8TWL5_9CYAN</name>
<proteinExistence type="predicted"/>
<sequence length="83" mass="8414">MNSANPRSGLVISNLVVNVLLSTVAASETVAVATGGVIGTDTDSRPSRFDDDCVVAAPGVCLAMVVGENFRCGQAKELFSGLA</sequence>
<dbReference type="Proteomes" id="UP000177870">
    <property type="component" value="Chromosome"/>
</dbReference>
<dbReference type="KEGG" id="mpro:BJP34_23705"/>